<accession>W6V570</accession>
<dbReference type="EMBL" id="APAU02000020">
    <property type="protein sequence ID" value="EUB61414.1"/>
    <property type="molecule type" value="Genomic_DNA"/>
</dbReference>
<dbReference type="RefSeq" id="XP_024352610.1">
    <property type="nucleotide sequence ID" value="XM_024492953.1"/>
</dbReference>
<sequence>MCFGQCSELYCILNENGRRLIRKDASSCITICKPINAHDCNLQITLPLHLSTDILFPLHFPNISYCCAPTHPPHWLASLLVLYLRGPMEYRSTNRNQYMAILGSGREYLAPSTTHPPVVYTHVYSPGAQSHSGKQTSRPKFMSTDYPNWSIHLPVKISSRLEEQSTGQLQSTITQHLCCITNASTNARYAHRHVRHSSLKFLDLSRIDGIVPTTHRLHCSHSQLAGVRPMLKSDVE</sequence>
<dbReference type="KEGG" id="egl:EGR_03704"/>
<name>W6V570_ECHGR</name>
<gene>
    <name evidence="1" type="ORF">EGR_03704</name>
</gene>
<protein>
    <submittedName>
        <fullName evidence="1">Uncharacterized protein</fullName>
    </submittedName>
</protein>
<organism evidence="1 2">
    <name type="scientific">Echinococcus granulosus</name>
    <name type="common">Hydatid tapeworm</name>
    <dbReference type="NCBI Taxonomy" id="6210"/>
    <lineage>
        <taxon>Eukaryota</taxon>
        <taxon>Metazoa</taxon>
        <taxon>Spiralia</taxon>
        <taxon>Lophotrochozoa</taxon>
        <taxon>Platyhelminthes</taxon>
        <taxon>Cestoda</taxon>
        <taxon>Eucestoda</taxon>
        <taxon>Cyclophyllidea</taxon>
        <taxon>Taeniidae</taxon>
        <taxon>Echinococcus</taxon>
        <taxon>Echinococcus granulosus group</taxon>
    </lineage>
</organism>
<evidence type="ECO:0000313" key="2">
    <source>
        <dbReference type="Proteomes" id="UP000019149"/>
    </source>
</evidence>
<comment type="caution">
    <text evidence="1">The sequence shown here is derived from an EMBL/GenBank/DDBJ whole genome shotgun (WGS) entry which is preliminary data.</text>
</comment>
<dbReference type="Proteomes" id="UP000019149">
    <property type="component" value="Unassembled WGS sequence"/>
</dbReference>
<dbReference type="CTD" id="36339419"/>
<dbReference type="AlphaFoldDB" id="W6V570"/>
<proteinExistence type="predicted"/>
<dbReference type="GeneID" id="36339419"/>
<reference evidence="1 2" key="1">
    <citation type="journal article" date="2013" name="Nat. Genet.">
        <title>The genome of the hydatid tapeworm Echinococcus granulosus.</title>
        <authorList>
            <person name="Zheng H."/>
            <person name="Zhang W."/>
            <person name="Zhang L."/>
            <person name="Zhang Z."/>
            <person name="Li J."/>
            <person name="Lu G."/>
            <person name="Zhu Y."/>
            <person name="Wang Y."/>
            <person name="Huang Y."/>
            <person name="Liu J."/>
            <person name="Kang H."/>
            <person name="Chen J."/>
            <person name="Wang L."/>
            <person name="Chen A."/>
            <person name="Yu S."/>
            <person name="Gao Z."/>
            <person name="Jin L."/>
            <person name="Gu W."/>
            <person name="Wang Z."/>
            <person name="Zhao L."/>
            <person name="Shi B."/>
            <person name="Wen H."/>
            <person name="Lin R."/>
            <person name="Jones M.K."/>
            <person name="Brejova B."/>
            <person name="Vinar T."/>
            <person name="Zhao G."/>
            <person name="McManus D.P."/>
            <person name="Chen Z."/>
            <person name="Zhou Y."/>
            <person name="Wang S."/>
        </authorList>
    </citation>
    <scope>NUCLEOTIDE SEQUENCE [LARGE SCALE GENOMIC DNA]</scope>
</reference>
<evidence type="ECO:0000313" key="1">
    <source>
        <dbReference type="EMBL" id="EUB61414.1"/>
    </source>
</evidence>
<keyword evidence="2" id="KW-1185">Reference proteome</keyword>